<evidence type="ECO:0000256" key="9">
    <source>
        <dbReference type="ARBA" id="ARBA00022833"/>
    </source>
</evidence>
<keyword evidence="14" id="KW-0325">Glycoprotein</keyword>
<dbReference type="GO" id="GO:0005615">
    <property type="term" value="C:extracellular space"/>
    <property type="evidence" value="ECO:0007669"/>
    <property type="project" value="TreeGrafter"/>
</dbReference>
<comment type="subcellular location">
    <subcellularLocation>
        <location evidence="2">Cell membrane</location>
        <topology evidence="2">Lipid-anchor</topology>
        <topology evidence="2">GPI-anchor</topology>
    </subcellularLocation>
    <subcellularLocation>
        <location evidence="1">Membrane</location>
        <topology evidence="1">Single-pass type II membrane protein</topology>
    </subcellularLocation>
</comment>
<dbReference type="Proteomes" id="UP001151699">
    <property type="component" value="Chromosome B"/>
</dbReference>
<dbReference type="GO" id="GO:0006508">
    <property type="term" value="P:proteolysis"/>
    <property type="evidence" value="ECO:0007669"/>
    <property type="project" value="UniProtKB-KW"/>
</dbReference>
<feature type="domain" description="Peptidase M1 membrane alanine aminopeptidase" evidence="18">
    <location>
        <begin position="260"/>
        <end position="369"/>
    </location>
</feature>
<evidence type="ECO:0000256" key="17">
    <source>
        <dbReference type="PIRSR" id="PIRSR634016-3"/>
    </source>
</evidence>
<keyword evidence="15" id="KW-0449">Lipoprotein</keyword>
<dbReference type="GO" id="GO:0042277">
    <property type="term" value="F:peptide binding"/>
    <property type="evidence" value="ECO:0007669"/>
    <property type="project" value="TreeGrafter"/>
</dbReference>
<dbReference type="InterPro" id="IPR027268">
    <property type="entry name" value="Peptidase_M4/M1_CTD_sf"/>
</dbReference>
<evidence type="ECO:0000256" key="1">
    <source>
        <dbReference type="ARBA" id="ARBA00004606"/>
    </source>
</evidence>
<evidence type="ECO:0000259" key="18">
    <source>
        <dbReference type="Pfam" id="PF01433"/>
    </source>
</evidence>
<dbReference type="InterPro" id="IPR050344">
    <property type="entry name" value="Peptidase_M1_aminopeptidases"/>
</dbReference>
<feature type="binding site" evidence="17">
    <location>
        <position position="334"/>
    </location>
    <ligand>
        <name>Zn(2+)</name>
        <dbReference type="ChEBI" id="CHEBI:29105"/>
        <note>catalytic</note>
    </ligand>
</feature>
<keyword evidence="11" id="KW-1133">Transmembrane helix</keyword>
<evidence type="ECO:0000256" key="4">
    <source>
        <dbReference type="ARBA" id="ARBA00022622"/>
    </source>
</evidence>
<dbReference type="GO" id="GO:0005737">
    <property type="term" value="C:cytoplasm"/>
    <property type="evidence" value="ECO:0007669"/>
    <property type="project" value="TreeGrafter"/>
</dbReference>
<evidence type="ECO:0000313" key="20">
    <source>
        <dbReference type="EMBL" id="KAJ6641474.1"/>
    </source>
</evidence>
<dbReference type="SUPFAM" id="SSF55486">
    <property type="entry name" value="Metalloproteases ('zincins'), catalytic domain"/>
    <property type="match status" value="1"/>
</dbReference>
<dbReference type="Gene3D" id="2.60.40.1730">
    <property type="entry name" value="tricorn interacting facor f3 domain"/>
    <property type="match status" value="1"/>
</dbReference>
<dbReference type="InterPro" id="IPR034016">
    <property type="entry name" value="M1_APN-typ"/>
</dbReference>
<evidence type="ECO:0000256" key="12">
    <source>
        <dbReference type="ARBA" id="ARBA00023049"/>
    </source>
</evidence>
<dbReference type="GO" id="GO:0008270">
    <property type="term" value="F:zinc ion binding"/>
    <property type="evidence" value="ECO:0007669"/>
    <property type="project" value="InterPro"/>
</dbReference>
<keyword evidence="7 17" id="KW-0479">Metal-binding</keyword>
<evidence type="ECO:0000256" key="5">
    <source>
        <dbReference type="ARBA" id="ARBA00022670"/>
    </source>
</evidence>
<name>A0A9Q0S1W0_9DIPT</name>
<dbReference type="Pfam" id="PF01433">
    <property type="entry name" value="Peptidase_M1"/>
    <property type="match status" value="1"/>
</dbReference>
<evidence type="ECO:0000256" key="10">
    <source>
        <dbReference type="ARBA" id="ARBA00022968"/>
    </source>
</evidence>
<keyword evidence="20" id="KW-0031">Aminopeptidase</keyword>
<dbReference type="OrthoDB" id="10031169at2759"/>
<dbReference type="InterPro" id="IPR014782">
    <property type="entry name" value="Peptidase_M1_dom"/>
</dbReference>
<evidence type="ECO:0000256" key="16">
    <source>
        <dbReference type="PIRSR" id="PIRSR634016-1"/>
    </source>
</evidence>
<keyword evidence="8" id="KW-0378">Hydrolase</keyword>
<dbReference type="PANTHER" id="PTHR11533">
    <property type="entry name" value="PROTEASE M1 ZINC METALLOPROTEASE"/>
    <property type="match status" value="1"/>
</dbReference>
<feature type="domain" description="Aminopeptidase N-like N-terminal" evidence="19">
    <location>
        <begin position="33"/>
        <end position="221"/>
    </location>
</feature>
<keyword evidence="10" id="KW-0735">Signal-anchor</keyword>
<feature type="binding site" evidence="17">
    <location>
        <position position="353"/>
    </location>
    <ligand>
        <name>Zn(2+)</name>
        <dbReference type="ChEBI" id="CHEBI:29105"/>
        <note>catalytic</note>
    </ligand>
</feature>
<protein>
    <submittedName>
        <fullName evidence="20">Aminopeptidase M1</fullName>
    </submittedName>
</protein>
<keyword evidence="5" id="KW-0645">Protease</keyword>
<feature type="non-terminal residue" evidence="20">
    <location>
        <position position="1"/>
    </location>
</feature>
<dbReference type="GO" id="GO:0043171">
    <property type="term" value="P:peptide catabolic process"/>
    <property type="evidence" value="ECO:0007669"/>
    <property type="project" value="TreeGrafter"/>
</dbReference>
<dbReference type="GO" id="GO:0005886">
    <property type="term" value="C:plasma membrane"/>
    <property type="evidence" value="ECO:0007669"/>
    <property type="project" value="UniProtKB-SubCell"/>
</dbReference>
<dbReference type="GO" id="GO:0070006">
    <property type="term" value="F:metalloaminopeptidase activity"/>
    <property type="evidence" value="ECO:0007669"/>
    <property type="project" value="TreeGrafter"/>
</dbReference>
<dbReference type="PANTHER" id="PTHR11533:SF290">
    <property type="entry name" value="AMINOPEPTIDASE"/>
    <property type="match status" value="1"/>
</dbReference>
<evidence type="ECO:0000256" key="6">
    <source>
        <dbReference type="ARBA" id="ARBA00022692"/>
    </source>
</evidence>
<dbReference type="InterPro" id="IPR042097">
    <property type="entry name" value="Aminopeptidase_N-like_N_sf"/>
</dbReference>
<dbReference type="CDD" id="cd09601">
    <property type="entry name" value="M1_APN-Q_like"/>
    <property type="match status" value="1"/>
</dbReference>
<dbReference type="Pfam" id="PF17900">
    <property type="entry name" value="Peptidase_M1_N"/>
    <property type="match status" value="1"/>
</dbReference>
<feature type="active site" description="Proton acceptor" evidence="16">
    <location>
        <position position="331"/>
    </location>
</feature>
<comment type="caution">
    <text evidence="20">The sequence shown here is derived from an EMBL/GenBank/DDBJ whole genome shotgun (WGS) entry which is preliminary data.</text>
</comment>
<accession>A0A9Q0S1W0</accession>
<keyword evidence="21" id="KW-1185">Reference proteome</keyword>
<evidence type="ECO:0000259" key="19">
    <source>
        <dbReference type="Pfam" id="PF17900"/>
    </source>
</evidence>
<proteinExistence type="inferred from homology"/>
<keyword evidence="4" id="KW-0336">GPI-anchor</keyword>
<dbReference type="Gene3D" id="1.10.390.10">
    <property type="entry name" value="Neutral Protease Domain 2"/>
    <property type="match status" value="1"/>
</dbReference>
<evidence type="ECO:0000256" key="14">
    <source>
        <dbReference type="ARBA" id="ARBA00023180"/>
    </source>
</evidence>
<gene>
    <name evidence="20" type="primary">APM1</name>
    <name evidence="20" type="ORF">Bhyg_06413</name>
</gene>
<sequence>VGLSASGIAPLEITRTRDVKYSEVPYRLPNNTKPEAYDLFLATDIASGVFNFSAEIKIRINILEETNYITLHQHGLRISSAQLARITGENINIKQPQYDQLRDFVTFETDNTILQPGQSVTLVIKYDGTLNDKYFGFYQFSYHDVKQNRSIWIATTHFEPIFARRCFPCYDEPALKATFNIQIAHSSNYTAISNMPEAERTINGSQAITRFEQTPPISSYLIAFVIFDFNFKEMKNDNGYRYRIYASAAKIDRVEYALIESDKVHTALSNYLRMNFTLPKMDQVALPNYSPEYGATENWGLIIYKEHRLLYNEEKDADEQKTLITSTISHEISHQWFGNLVTPKWWNYVWLNEGLGTLLEYVATDMVLDVTKLLIML</sequence>
<keyword evidence="6" id="KW-0812">Transmembrane</keyword>
<evidence type="ECO:0000256" key="7">
    <source>
        <dbReference type="ARBA" id="ARBA00022723"/>
    </source>
</evidence>
<dbReference type="GO" id="GO:0098552">
    <property type="term" value="C:side of membrane"/>
    <property type="evidence" value="ECO:0007669"/>
    <property type="project" value="UniProtKB-KW"/>
</dbReference>
<evidence type="ECO:0000256" key="2">
    <source>
        <dbReference type="ARBA" id="ARBA00004609"/>
    </source>
</evidence>
<dbReference type="InterPro" id="IPR001930">
    <property type="entry name" value="Peptidase_M1"/>
</dbReference>
<dbReference type="SUPFAM" id="SSF63737">
    <property type="entry name" value="Leukotriene A4 hydrolase N-terminal domain"/>
    <property type="match status" value="1"/>
</dbReference>
<keyword evidence="13" id="KW-0472">Membrane</keyword>
<evidence type="ECO:0000256" key="3">
    <source>
        <dbReference type="ARBA" id="ARBA00010136"/>
    </source>
</evidence>
<evidence type="ECO:0000313" key="21">
    <source>
        <dbReference type="Proteomes" id="UP001151699"/>
    </source>
</evidence>
<dbReference type="PRINTS" id="PR00756">
    <property type="entry name" value="ALADIPTASE"/>
</dbReference>
<dbReference type="EMBL" id="WJQU01000002">
    <property type="protein sequence ID" value="KAJ6641474.1"/>
    <property type="molecule type" value="Genomic_DNA"/>
</dbReference>
<organism evidence="20 21">
    <name type="scientific">Pseudolycoriella hygida</name>
    <dbReference type="NCBI Taxonomy" id="35572"/>
    <lineage>
        <taxon>Eukaryota</taxon>
        <taxon>Metazoa</taxon>
        <taxon>Ecdysozoa</taxon>
        <taxon>Arthropoda</taxon>
        <taxon>Hexapoda</taxon>
        <taxon>Insecta</taxon>
        <taxon>Pterygota</taxon>
        <taxon>Neoptera</taxon>
        <taxon>Endopterygota</taxon>
        <taxon>Diptera</taxon>
        <taxon>Nematocera</taxon>
        <taxon>Sciaroidea</taxon>
        <taxon>Sciaridae</taxon>
        <taxon>Pseudolycoriella</taxon>
    </lineage>
</organism>
<comment type="similarity">
    <text evidence="3">Belongs to the peptidase M1 family.</text>
</comment>
<reference evidence="20" key="1">
    <citation type="submission" date="2022-07" db="EMBL/GenBank/DDBJ databases">
        <authorList>
            <person name="Trinca V."/>
            <person name="Uliana J.V.C."/>
            <person name="Torres T.T."/>
            <person name="Ward R.J."/>
            <person name="Monesi N."/>
        </authorList>
    </citation>
    <scope>NUCLEOTIDE SEQUENCE</scope>
    <source>
        <strain evidence="20">HSMRA1968</strain>
        <tissue evidence="20">Whole embryos</tissue>
    </source>
</reference>
<comment type="cofactor">
    <cofactor evidence="17">
        <name>Zn(2+)</name>
        <dbReference type="ChEBI" id="CHEBI:29105"/>
    </cofactor>
    <text evidence="17">Binds 1 zinc ion per subunit.</text>
</comment>
<dbReference type="InterPro" id="IPR045357">
    <property type="entry name" value="Aminopeptidase_N-like_N"/>
</dbReference>
<evidence type="ECO:0000256" key="8">
    <source>
        <dbReference type="ARBA" id="ARBA00022801"/>
    </source>
</evidence>
<evidence type="ECO:0000256" key="11">
    <source>
        <dbReference type="ARBA" id="ARBA00022989"/>
    </source>
</evidence>
<dbReference type="FunFam" id="2.60.40.1730:FF:000012">
    <property type="entry name" value="Aminopeptidase N"/>
    <property type="match status" value="1"/>
</dbReference>
<dbReference type="AlphaFoldDB" id="A0A9Q0S1W0"/>
<keyword evidence="9 17" id="KW-0862">Zinc</keyword>
<feature type="non-terminal residue" evidence="20">
    <location>
        <position position="377"/>
    </location>
</feature>
<evidence type="ECO:0000256" key="13">
    <source>
        <dbReference type="ARBA" id="ARBA00023136"/>
    </source>
</evidence>
<evidence type="ECO:0000256" key="15">
    <source>
        <dbReference type="ARBA" id="ARBA00023288"/>
    </source>
</evidence>
<keyword evidence="12" id="KW-0482">Metalloprotease</keyword>
<feature type="binding site" evidence="17">
    <location>
        <position position="330"/>
    </location>
    <ligand>
        <name>Zn(2+)</name>
        <dbReference type="ChEBI" id="CHEBI:29105"/>
        <note>catalytic</note>
    </ligand>
</feature>